<protein>
    <recommendedName>
        <fullName evidence="3">Phage protein</fullName>
    </recommendedName>
</protein>
<comment type="caution">
    <text evidence="1">The sequence shown here is derived from an EMBL/GenBank/DDBJ whole genome shotgun (WGS) entry which is preliminary data.</text>
</comment>
<dbReference type="Proteomes" id="UP000027583">
    <property type="component" value="Unassembled WGS sequence"/>
</dbReference>
<name>A0A060QGD7_9PROT</name>
<organism evidence="1 2">
    <name type="scientific">Asaia bogorensis</name>
    <dbReference type="NCBI Taxonomy" id="91915"/>
    <lineage>
        <taxon>Bacteria</taxon>
        <taxon>Pseudomonadati</taxon>
        <taxon>Pseudomonadota</taxon>
        <taxon>Alphaproteobacteria</taxon>
        <taxon>Acetobacterales</taxon>
        <taxon>Acetobacteraceae</taxon>
        <taxon>Asaia</taxon>
    </lineage>
</organism>
<evidence type="ECO:0000313" key="2">
    <source>
        <dbReference type="Proteomes" id="UP000027583"/>
    </source>
</evidence>
<dbReference type="RefSeq" id="WP_051757670.1">
    <property type="nucleotide sequence ID" value="NZ_CBLX010000011.1"/>
</dbReference>
<proteinExistence type="predicted"/>
<evidence type="ECO:0000313" key="1">
    <source>
        <dbReference type="EMBL" id="CDG39723.1"/>
    </source>
</evidence>
<gene>
    <name evidence="1" type="ORF">ASAP_1678</name>
</gene>
<dbReference type="AlphaFoldDB" id="A0A060QGD7"/>
<dbReference type="EMBL" id="CBLX010000011">
    <property type="protein sequence ID" value="CDG39723.1"/>
    <property type="molecule type" value="Genomic_DNA"/>
</dbReference>
<accession>A0A060QGD7</accession>
<sequence length="219" mass="23108">MTLTILEAPDKNLTLVSLDALRDQLAGEPAGQNNDPALSEYLAQATALVQAALGRPVLAGLYRQTLRVGDGERRLSLALTASPVVEIVTVTQDGSTLDPGPEGWKCAAWSGLLYPSHLQGAWWWPGCYRVTYRGGWIVPGMKDDQGEPLAPTVPADIRAATLSTARALFFTAQRGDPLLRSESEQGVGASSWATPDASLGGLPPDAASIIARYAQAGLS</sequence>
<reference evidence="1 2" key="2">
    <citation type="journal article" date="2014" name="PLoS ONE">
        <title>Evolution of mitochondria reconstructed from the energy metabolism of living bacteria.</title>
        <authorList>
            <person name="Degli Esposti M."/>
            <person name="Chouaia B."/>
            <person name="Comandatore F."/>
            <person name="Crotti E."/>
            <person name="Sassera D."/>
            <person name="Lievens P.M."/>
            <person name="Daffonchio D."/>
            <person name="Bandi C."/>
        </authorList>
    </citation>
    <scope>NUCLEOTIDE SEQUENCE [LARGE SCALE GENOMIC DNA]</scope>
    <source>
        <strain evidence="1 2">SF2.1</strain>
    </source>
</reference>
<reference evidence="1 2" key="1">
    <citation type="journal article" date="2014" name="Genome Biol. Evol.">
        <title>Acetic acid bacteria genomes reveal functional traits for adaptation to life in insect guts.</title>
        <authorList>
            <person name="Chouaia B."/>
            <person name="Gaiarsa S."/>
            <person name="Crotti E."/>
            <person name="Comandatore F."/>
            <person name="Degli Esposti M."/>
            <person name="Ricci I."/>
            <person name="Alma A."/>
            <person name="Favia G."/>
            <person name="Bandi C."/>
            <person name="Daffonchio D."/>
        </authorList>
    </citation>
    <scope>NUCLEOTIDE SEQUENCE [LARGE SCALE GENOMIC DNA]</scope>
    <source>
        <strain evidence="1 2">SF2.1</strain>
    </source>
</reference>
<evidence type="ECO:0008006" key="3">
    <source>
        <dbReference type="Google" id="ProtNLM"/>
    </source>
</evidence>